<comment type="catalytic activity">
    <reaction evidence="1 5">
        <text>a beta-lactam + H2O = a substituted beta-amino acid</text>
        <dbReference type="Rhea" id="RHEA:20401"/>
        <dbReference type="ChEBI" id="CHEBI:15377"/>
        <dbReference type="ChEBI" id="CHEBI:35627"/>
        <dbReference type="ChEBI" id="CHEBI:140347"/>
        <dbReference type="EC" id="3.5.2.6"/>
    </reaction>
</comment>
<dbReference type="EMBL" id="FWFG01000065">
    <property type="protein sequence ID" value="SLM92083.1"/>
    <property type="molecule type" value="Genomic_DNA"/>
</dbReference>
<dbReference type="GO" id="GO:0017001">
    <property type="term" value="P:antibiotic catabolic process"/>
    <property type="evidence" value="ECO:0007669"/>
    <property type="project" value="InterPro"/>
</dbReference>
<proteinExistence type="inferred from homology"/>
<dbReference type="InterPro" id="IPR001466">
    <property type="entry name" value="Beta-lactam-related"/>
</dbReference>
<evidence type="ECO:0000313" key="8">
    <source>
        <dbReference type="EMBL" id="SLM92083.1"/>
    </source>
</evidence>
<dbReference type="PROSITE" id="PS51318">
    <property type="entry name" value="TAT"/>
    <property type="match status" value="1"/>
</dbReference>
<dbReference type="PANTHER" id="PTHR46825">
    <property type="entry name" value="D-ALANYL-D-ALANINE-CARBOXYPEPTIDASE/ENDOPEPTIDASE AMPH"/>
    <property type="match status" value="1"/>
</dbReference>
<dbReference type="InterPro" id="IPR006311">
    <property type="entry name" value="TAT_signal"/>
</dbReference>
<dbReference type="Pfam" id="PF00144">
    <property type="entry name" value="Beta-lactamase"/>
    <property type="match status" value="1"/>
</dbReference>
<dbReference type="GO" id="GO:0008800">
    <property type="term" value="F:beta-lactamase activity"/>
    <property type="evidence" value="ECO:0007669"/>
    <property type="project" value="UniProtKB-UniRule"/>
</dbReference>
<evidence type="ECO:0000313" key="9">
    <source>
        <dbReference type="Proteomes" id="UP000195981"/>
    </source>
</evidence>
<dbReference type="GO" id="GO:0030288">
    <property type="term" value="C:outer membrane-bounded periplasmic space"/>
    <property type="evidence" value="ECO:0007669"/>
    <property type="project" value="InterPro"/>
</dbReference>
<evidence type="ECO:0000256" key="4">
    <source>
        <dbReference type="ARBA" id="ARBA00023251"/>
    </source>
</evidence>
<evidence type="ECO:0000256" key="2">
    <source>
        <dbReference type="ARBA" id="ARBA00007840"/>
    </source>
</evidence>
<keyword evidence="3 5" id="KW-0378">Hydrolase</keyword>
<dbReference type="OrthoDB" id="3171327at2"/>
<evidence type="ECO:0000256" key="3">
    <source>
        <dbReference type="ARBA" id="ARBA00022801"/>
    </source>
</evidence>
<dbReference type="GO" id="GO:0046677">
    <property type="term" value="P:response to antibiotic"/>
    <property type="evidence" value="ECO:0007669"/>
    <property type="project" value="UniProtKB-UniRule"/>
</dbReference>
<feature type="region of interest" description="Disordered" evidence="6">
    <location>
        <begin position="1"/>
        <end position="58"/>
    </location>
</feature>
<protein>
    <recommendedName>
        <fullName evidence="5">Beta-lactamase</fullName>
        <ecNumber evidence="5">3.5.2.6</ecNumber>
    </recommendedName>
</protein>
<sequence length="412" mass="42815">MPQDESTHSSPASRPERRGSAIHGSARHGSTKAKSDDASNTHAPSSAPSPAPDLARPSRRTVLTVGALGTAALAATGAAVGPLPSRLGAPQGDPDLAAEIAPYLDGCRTVTAALIEGGAVRWTGFGADQHREFEIGSVSKTFTGALVMAAVARGEIALETTVADVLGSRADGSAIADVTVAELVSHTSGLPRLPSAMTTSSIWRNALRRDPYTGFNADEVVDMALTAEISGRGTVAYSNLGPSLAAHLLAEATGSPWEDLLAQRILRPLGMPSTRAPITLDALAQDAPRGRTASGRRTGPWTFEGFAPAGGIRSNLADMIAYLRSLMDGSNPGAAGLEPIATREEGSHVAVSWFLEPLDSGARAVWHNGQTGGFASFCGWSPDTGRGWVLLSDTARPTDERTWMQILDGKVI</sequence>
<dbReference type="AlphaFoldDB" id="A0A1X6X182"/>
<dbReference type="Proteomes" id="UP000195981">
    <property type="component" value="Unassembled WGS sequence"/>
</dbReference>
<dbReference type="EC" id="3.5.2.6" evidence="5"/>
<keyword evidence="9" id="KW-1185">Reference proteome</keyword>
<keyword evidence="4 5" id="KW-0046">Antibiotic resistance</keyword>
<dbReference type="InterPro" id="IPR012338">
    <property type="entry name" value="Beta-lactam/transpept-like"/>
</dbReference>
<dbReference type="InterPro" id="IPR001586">
    <property type="entry name" value="Beta-lactam_class-C_AS"/>
</dbReference>
<dbReference type="Gene3D" id="3.40.710.10">
    <property type="entry name" value="DD-peptidase/beta-lactamase superfamily"/>
    <property type="match status" value="1"/>
</dbReference>
<reference evidence="8 9" key="1">
    <citation type="submission" date="2017-02" db="EMBL/GenBank/DDBJ databases">
        <authorList>
            <person name="Peterson S.W."/>
        </authorList>
    </citation>
    <scope>NUCLEOTIDE SEQUENCE [LARGE SCALE GENOMIC DNA]</scope>
    <source>
        <strain evidence="8 9">CIP104813</strain>
    </source>
</reference>
<evidence type="ECO:0000256" key="1">
    <source>
        <dbReference type="ARBA" id="ARBA00001526"/>
    </source>
</evidence>
<feature type="compositionally biased region" description="Low complexity" evidence="6">
    <location>
        <begin position="40"/>
        <end position="58"/>
    </location>
</feature>
<gene>
    <name evidence="8" type="ORF">FM110_07540</name>
</gene>
<evidence type="ECO:0000256" key="5">
    <source>
        <dbReference type="RuleBase" id="RU361140"/>
    </source>
</evidence>
<evidence type="ECO:0000259" key="7">
    <source>
        <dbReference type="Pfam" id="PF00144"/>
    </source>
</evidence>
<dbReference type="PROSITE" id="PS00336">
    <property type="entry name" value="BETA_LACTAMASE_C"/>
    <property type="match status" value="1"/>
</dbReference>
<comment type="similarity">
    <text evidence="2 5">Belongs to the class-C beta-lactamase family.</text>
</comment>
<organism evidence="8 9">
    <name type="scientific">Brachybacterium nesterenkovii</name>
    <dbReference type="NCBI Taxonomy" id="47847"/>
    <lineage>
        <taxon>Bacteria</taxon>
        <taxon>Bacillati</taxon>
        <taxon>Actinomycetota</taxon>
        <taxon>Actinomycetes</taxon>
        <taxon>Micrococcales</taxon>
        <taxon>Dermabacteraceae</taxon>
        <taxon>Brachybacterium</taxon>
    </lineage>
</organism>
<dbReference type="PANTHER" id="PTHR46825:SF7">
    <property type="entry name" value="D-ALANYL-D-ALANINE CARBOXYPEPTIDASE"/>
    <property type="match status" value="1"/>
</dbReference>
<feature type="domain" description="Beta-lactamase-related" evidence="7">
    <location>
        <begin position="98"/>
        <end position="402"/>
    </location>
</feature>
<evidence type="ECO:0000256" key="6">
    <source>
        <dbReference type="SAM" id="MobiDB-lite"/>
    </source>
</evidence>
<accession>A0A1X6X182</accession>
<dbReference type="RefSeq" id="WP_087104163.1">
    <property type="nucleotide sequence ID" value="NZ_FWFG01000065.1"/>
</dbReference>
<dbReference type="SUPFAM" id="SSF56601">
    <property type="entry name" value="beta-lactamase/transpeptidase-like"/>
    <property type="match status" value="1"/>
</dbReference>
<dbReference type="InterPro" id="IPR050491">
    <property type="entry name" value="AmpC-like"/>
</dbReference>
<name>A0A1X6X182_9MICO</name>